<evidence type="ECO:0000313" key="5">
    <source>
        <dbReference type="EMBL" id="KAJ0225187.1"/>
    </source>
</evidence>
<accession>A0A9R1WED6</accession>
<gene>
    <name evidence="5" type="ORF">LSAT_V11C100007990</name>
</gene>
<feature type="domain" description="Jacalin-type lectin" evidence="4">
    <location>
        <begin position="201"/>
        <end position="351"/>
    </location>
</feature>
<evidence type="ECO:0000313" key="6">
    <source>
        <dbReference type="Proteomes" id="UP000235145"/>
    </source>
</evidence>
<dbReference type="Proteomes" id="UP000235145">
    <property type="component" value="Unassembled WGS sequence"/>
</dbReference>
<sequence>MVFIGADCCSNGYHYLKINNLLMGGTTSLEECITHGPWGGSQGKDWIYMPQGFIKKIKIIYGEVIDSIIFQSYLQTGEIQSSIFGGNGGNKTNTISIDYPYEYLTSISGTICCYKGSDVVMSLCFHTNQNRYGPFGSNKGTRFSYDGQGGVVVGFHGRVGHYIDAIGIYLMPKSLAFCQNSTCEEKSTNELCRRMSLMAMPREAGPWGASGAKPWDDGVFFNVKQIRVLVGESLKVIHAIQFEYVRRDGQSVLSQLHGGQGGEKTQVVDLDLPDEYLTGISGFYGPVEVHNGLEAIMAITFHTNKAIYGPYGHENGAGCVYFTSTASPGKVVGFQGRNNGYLSAIGVHMEYF</sequence>
<organism evidence="5 6">
    <name type="scientific">Lactuca sativa</name>
    <name type="common">Garden lettuce</name>
    <dbReference type="NCBI Taxonomy" id="4236"/>
    <lineage>
        <taxon>Eukaryota</taxon>
        <taxon>Viridiplantae</taxon>
        <taxon>Streptophyta</taxon>
        <taxon>Embryophyta</taxon>
        <taxon>Tracheophyta</taxon>
        <taxon>Spermatophyta</taxon>
        <taxon>Magnoliopsida</taxon>
        <taxon>eudicotyledons</taxon>
        <taxon>Gunneridae</taxon>
        <taxon>Pentapetalae</taxon>
        <taxon>asterids</taxon>
        <taxon>campanulids</taxon>
        <taxon>Asterales</taxon>
        <taxon>Asteraceae</taxon>
        <taxon>Cichorioideae</taxon>
        <taxon>Cichorieae</taxon>
        <taxon>Lactucinae</taxon>
        <taxon>Lactuca</taxon>
    </lineage>
</organism>
<dbReference type="GO" id="GO:0030246">
    <property type="term" value="F:carbohydrate binding"/>
    <property type="evidence" value="ECO:0007669"/>
    <property type="project" value="UniProtKB-KW"/>
</dbReference>
<protein>
    <recommendedName>
        <fullName evidence="4">Jacalin-type lectin domain-containing protein</fullName>
    </recommendedName>
</protein>
<dbReference type="InterPro" id="IPR001229">
    <property type="entry name" value="Jacalin-like_lectin_dom"/>
</dbReference>
<dbReference type="PROSITE" id="PS51752">
    <property type="entry name" value="JACALIN_LECTIN"/>
    <property type="match status" value="2"/>
</dbReference>
<dbReference type="SUPFAM" id="SSF51101">
    <property type="entry name" value="Mannose-binding lectins"/>
    <property type="match status" value="2"/>
</dbReference>
<dbReference type="PANTHER" id="PTHR47293">
    <property type="entry name" value="JACALIN-RELATED LECTIN 3"/>
    <property type="match status" value="1"/>
</dbReference>
<name>A0A9R1WED6_LACSA</name>
<dbReference type="InterPro" id="IPR036404">
    <property type="entry name" value="Jacalin-like_lectin_dom_sf"/>
</dbReference>
<keyword evidence="2" id="KW-0430">Lectin</keyword>
<keyword evidence="3" id="KW-0677">Repeat</keyword>
<reference evidence="5 6" key="1">
    <citation type="journal article" date="2017" name="Nat. Commun.">
        <title>Genome assembly with in vitro proximity ligation data and whole-genome triplication in lettuce.</title>
        <authorList>
            <person name="Reyes-Chin-Wo S."/>
            <person name="Wang Z."/>
            <person name="Yang X."/>
            <person name="Kozik A."/>
            <person name="Arikit S."/>
            <person name="Song C."/>
            <person name="Xia L."/>
            <person name="Froenicke L."/>
            <person name="Lavelle D.O."/>
            <person name="Truco M.J."/>
            <person name="Xia R."/>
            <person name="Zhu S."/>
            <person name="Xu C."/>
            <person name="Xu H."/>
            <person name="Xu X."/>
            <person name="Cox K."/>
            <person name="Korf I."/>
            <person name="Meyers B.C."/>
            <person name="Michelmore R.W."/>
        </authorList>
    </citation>
    <scope>NUCLEOTIDE SEQUENCE [LARGE SCALE GENOMIC DNA]</scope>
    <source>
        <strain evidence="6">cv. Salinas</strain>
        <tissue evidence="5">Seedlings</tissue>
    </source>
</reference>
<dbReference type="SMART" id="SM00915">
    <property type="entry name" value="Jacalin"/>
    <property type="match status" value="2"/>
</dbReference>
<dbReference type="AlphaFoldDB" id="A0A9R1WED6"/>
<dbReference type="Pfam" id="PF01419">
    <property type="entry name" value="Jacalin"/>
    <property type="match status" value="2"/>
</dbReference>
<dbReference type="PANTHER" id="PTHR47293:SF66">
    <property type="entry name" value="JACALIN-RELATED LECTIN 11-RELATED"/>
    <property type="match status" value="1"/>
</dbReference>
<dbReference type="FunFam" id="2.100.10.30:FF:000001">
    <property type="entry name" value="Jacalin-related lectin 33"/>
    <property type="match status" value="1"/>
</dbReference>
<comment type="similarity">
    <text evidence="1">Belongs to the jacalin lectin family.</text>
</comment>
<dbReference type="InterPro" id="IPR033734">
    <property type="entry name" value="Jacalin-like_lectin_dom_plant"/>
</dbReference>
<dbReference type="EMBL" id="NBSK02000001">
    <property type="protein sequence ID" value="KAJ0225187.1"/>
    <property type="molecule type" value="Genomic_DNA"/>
</dbReference>
<keyword evidence="6" id="KW-1185">Reference proteome</keyword>
<comment type="caution">
    <text evidence="5">The sequence shown here is derived from an EMBL/GenBank/DDBJ whole genome shotgun (WGS) entry which is preliminary data.</text>
</comment>
<evidence type="ECO:0000256" key="3">
    <source>
        <dbReference type="ARBA" id="ARBA00022737"/>
    </source>
</evidence>
<proteinExistence type="inferred from homology"/>
<dbReference type="Gene3D" id="2.100.10.30">
    <property type="entry name" value="Jacalin-like lectin domain"/>
    <property type="match status" value="2"/>
</dbReference>
<feature type="domain" description="Jacalin-type lectin" evidence="4">
    <location>
        <begin position="32"/>
        <end position="172"/>
    </location>
</feature>
<evidence type="ECO:0000259" key="4">
    <source>
        <dbReference type="PROSITE" id="PS51752"/>
    </source>
</evidence>
<evidence type="ECO:0000256" key="1">
    <source>
        <dbReference type="ARBA" id="ARBA00006568"/>
    </source>
</evidence>
<evidence type="ECO:0000256" key="2">
    <source>
        <dbReference type="ARBA" id="ARBA00022734"/>
    </source>
</evidence>
<dbReference type="CDD" id="cd09612">
    <property type="entry name" value="Jacalin"/>
    <property type="match status" value="2"/>
</dbReference>